<organism evidence="2 3">
    <name type="scientific">Ferviditalea candida</name>
    <dbReference type="NCBI Taxonomy" id="3108399"/>
    <lineage>
        <taxon>Bacteria</taxon>
        <taxon>Bacillati</taxon>
        <taxon>Bacillota</taxon>
        <taxon>Bacilli</taxon>
        <taxon>Bacillales</taxon>
        <taxon>Paenibacillaceae</taxon>
        <taxon>Ferviditalea</taxon>
    </lineage>
</organism>
<dbReference type="InterPro" id="IPR024301">
    <property type="entry name" value="Amidase_6"/>
</dbReference>
<reference evidence="2" key="1">
    <citation type="submission" date="2023-12" db="EMBL/GenBank/DDBJ databases">
        <title>Fervidustalea candida gen. nov., sp. nov., a novel member of the family Paenibacillaceae isolated from a geothermal area.</title>
        <authorList>
            <person name="Li W.-J."/>
            <person name="Jiao J.-Y."/>
            <person name="Chen Y."/>
        </authorList>
    </citation>
    <scope>NUCLEOTIDE SEQUENCE</scope>
    <source>
        <strain evidence="2">SYSU GA230002</strain>
    </source>
</reference>
<evidence type="ECO:0000259" key="1">
    <source>
        <dbReference type="Pfam" id="PF12671"/>
    </source>
</evidence>
<dbReference type="EMBL" id="JAYJLD010000015">
    <property type="protein sequence ID" value="MEB3102246.1"/>
    <property type="molecule type" value="Genomic_DNA"/>
</dbReference>
<feature type="domain" description="Putative amidase" evidence="1">
    <location>
        <begin position="173"/>
        <end position="329"/>
    </location>
</feature>
<keyword evidence="3" id="KW-1185">Reference proteome</keyword>
<proteinExistence type="predicted"/>
<dbReference type="PANTHER" id="PTHR40032">
    <property type="entry name" value="EXPORTED PROTEIN-RELATED"/>
    <property type="match status" value="1"/>
</dbReference>
<evidence type="ECO:0000313" key="2">
    <source>
        <dbReference type="EMBL" id="MEB3102246.1"/>
    </source>
</evidence>
<protein>
    <submittedName>
        <fullName evidence="2">Amidase domain-containing protein</fullName>
    </submittedName>
</protein>
<accession>A0ABU5ZLV1</accession>
<dbReference type="Proteomes" id="UP001310386">
    <property type="component" value="Unassembled WGS sequence"/>
</dbReference>
<sequence>MSQRWKSAVYQYVRHHNRMEVEYTIEPLPDFVADKAYIRMQNNRLSRIAQAHKDRKLRPSQCQTRVKFLHLTERGDEAEVYLQLHKLHNYGPRHVEQKIEREKLNLREQNGRWLITAVSVDLSEKNEASRWVPEAKTPSPIPYVFPEAAGRTQPGPYLNQQILSSEPLPRPVKYDRWKAQQYAEAHWNRPNPAFVDMEVDCSNFVSQCLYAGGAPMNYTGRRDNGWWYKGLQQHQELWSYSWSVAQSLQAYLSSSKAGLRAQAVESPYQLAIGDVITYDWDGDSRYQHSVIVTAHAPDGAPLVNARTTDSRHRYWEYKDSYAWTERTKYKFFHISDYF</sequence>
<dbReference type="RefSeq" id="WP_371754368.1">
    <property type="nucleotide sequence ID" value="NZ_JAYJLD010000015.1"/>
</dbReference>
<comment type="caution">
    <text evidence="2">The sequence shown here is derived from an EMBL/GenBank/DDBJ whole genome shotgun (WGS) entry which is preliminary data.</text>
</comment>
<name>A0ABU5ZLV1_9BACL</name>
<dbReference type="Pfam" id="PF12671">
    <property type="entry name" value="Amidase_6"/>
    <property type="match status" value="1"/>
</dbReference>
<gene>
    <name evidence="2" type="ORF">VF724_11290</name>
</gene>
<evidence type="ECO:0000313" key="3">
    <source>
        <dbReference type="Proteomes" id="UP001310386"/>
    </source>
</evidence>
<dbReference type="PANTHER" id="PTHR40032:SF1">
    <property type="entry name" value="EXPORTED PROTEIN"/>
    <property type="match status" value="1"/>
</dbReference>